<name>A0ACB7P145_9PEZI</name>
<protein>
    <submittedName>
        <fullName evidence="1">Uncharacterized protein</fullName>
    </submittedName>
</protein>
<dbReference type="EMBL" id="JAGIZQ010000005">
    <property type="protein sequence ID" value="KAH6627718.1"/>
    <property type="molecule type" value="Genomic_DNA"/>
</dbReference>
<accession>A0ACB7P145</accession>
<evidence type="ECO:0000313" key="1">
    <source>
        <dbReference type="EMBL" id="KAH6627718.1"/>
    </source>
</evidence>
<keyword evidence="2" id="KW-1185">Reference proteome</keyword>
<organism evidence="1 2">
    <name type="scientific">Chaetomium tenue</name>
    <dbReference type="NCBI Taxonomy" id="1854479"/>
    <lineage>
        <taxon>Eukaryota</taxon>
        <taxon>Fungi</taxon>
        <taxon>Dikarya</taxon>
        <taxon>Ascomycota</taxon>
        <taxon>Pezizomycotina</taxon>
        <taxon>Sordariomycetes</taxon>
        <taxon>Sordariomycetidae</taxon>
        <taxon>Sordariales</taxon>
        <taxon>Chaetomiaceae</taxon>
        <taxon>Chaetomium</taxon>
    </lineage>
</organism>
<evidence type="ECO:0000313" key="2">
    <source>
        <dbReference type="Proteomes" id="UP000724584"/>
    </source>
</evidence>
<comment type="caution">
    <text evidence="1">The sequence shown here is derived from an EMBL/GenBank/DDBJ whole genome shotgun (WGS) entry which is preliminary data.</text>
</comment>
<proteinExistence type="predicted"/>
<gene>
    <name evidence="1" type="ORF">F5144DRAFT_282230</name>
</gene>
<reference evidence="1 2" key="1">
    <citation type="journal article" date="2021" name="Nat. Commun.">
        <title>Genetic determinants of endophytism in the Arabidopsis root mycobiome.</title>
        <authorList>
            <person name="Mesny F."/>
            <person name="Miyauchi S."/>
            <person name="Thiergart T."/>
            <person name="Pickel B."/>
            <person name="Atanasova L."/>
            <person name="Karlsson M."/>
            <person name="Huettel B."/>
            <person name="Barry K.W."/>
            <person name="Haridas S."/>
            <person name="Chen C."/>
            <person name="Bauer D."/>
            <person name="Andreopoulos W."/>
            <person name="Pangilinan J."/>
            <person name="LaButti K."/>
            <person name="Riley R."/>
            <person name="Lipzen A."/>
            <person name="Clum A."/>
            <person name="Drula E."/>
            <person name="Henrissat B."/>
            <person name="Kohler A."/>
            <person name="Grigoriev I.V."/>
            <person name="Martin F.M."/>
            <person name="Hacquard S."/>
        </authorList>
    </citation>
    <scope>NUCLEOTIDE SEQUENCE [LARGE SCALE GENOMIC DNA]</scope>
    <source>
        <strain evidence="1 2">MPI-SDFR-AT-0079</strain>
    </source>
</reference>
<dbReference type="Proteomes" id="UP000724584">
    <property type="component" value="Unassembled WGS sequence"/>
</dbReference>
<sequence>MVELWGNIPVILVLFSWLACLQPEHTSGCGGCRLRVAQRGRGPEATEGERKGGLGSPATAHAGNIQQACGTKHRRPWEQEKKVGRNSMDGPNRLGLRCWQAQRGDFTSLTGRLAIADEAAAYRPPLLPPSSFNKNEEADQETEDAAGLTNPLAASIPHWSASTTRSHFVRPHACDLHAPSRAKSGLFCATQASHRSVIAGQSVCPTGK</sequence>